<evidence type="ECO:0000313" key="3">
    <source>
        <dbReference type="Proteomes" id="UP001201449"/>
    </source>
</evidence>
<dbReference type="PROSITE" id="PS51257">
    <property type="entry name" value="PROKAR_LIPOPROTEIN"/>
    <property type="match status" value="1"/>
</dbReference>
<evidence type="ECO:0000259" key="1">
    <source>
        <dbReference type="PROSITE" id="PS50095"/>
    </source>
</evidence>
<accession>A0ABS9BYM2</accession>
<feature type="domain" description="PLAT" evidence="1">
    <location>
        <begin position="130"/>
        <end position="161"/>
    </location>
</feature>
<organism evidence="2 3">
    <name type="scientific">Mariniradius sediminis</name>
    <dbReference type="NCBI Taxonomy" id="2909237"/>
    <lineage>
        <taxon>Bacteria</taxon>
        <taxon>Pseudomonadati</taxon>
        <taxon>Bacteroidota</taxon>
        <taxon>Cytophagia</taxon>
        <taxon>Cytophagales</taxon>
        <taxon>Cyclobacteriaceae</taxon>
        <taxon>Mariniradius</taxon>
    </lineage>
</organism>
<protein>
    <recommendedName>
        <fullName evidence="1">PLAT domain-containing protein</fullName>
    </recommendedName>
</protein>
<dbReference type="RefSeq" id="WP_234862884.1">
    <property type="nucleotide sequence ID" value="NZ_JAKEVZ010000019.1"/>
</dbReference>
<sequence length="161" mass="17988">MMPFQKSIELCGLLLVMALFSCQRPANEQLQSETEVSKEDTTAFSLDSFNEFPEEVMGCSCYFGLDSAAFAQGQYEFVSDFGETAFVSINGEMTKFTRISREEVDSVTTKSRYENLDFWLSIQLTNGRALDYEVSRMTGKMTLGNKSGKEISVDLFGVCGC</sequence>
<reference evidence="2 3" key="1">
    <citation type="submission" date="2022-01" db="EMBL/GenBank/DDBJ databases">
        <title>Mariniradius saccharolyticus sp. nov., isolated from sediment of a river.</title>
        <authorList>
            <person name="Liu H."/>
        </authorList>
    </citation>
    <scope>NUCLEOTIDE SEQUENCE [LARGE SCALE GENOMIC DNA]</scope>
    <source>
        <strain evidence="2 3">RY-2</strain>
    </source>
</reference>
<dbReference type="Proteomes" id="UP001201449">
    <property type="component" value="Unassembled WGS sequence"/>
</dbReference>
<dbReference type="EMBL" id="JAKEVZ010000019">
    <property type="protein sequence ID" value="MCF1753063.1"/>
    <property type="molecule type" value="Genomic_DNA"/>
</dbReference>
<keyword evidence="3" id="KW-1185">Reference proteome</keyword>
<comment type="caution">
    <text evidence="2">The sequence shown here is derived from an EMBL/GenBank/DDBJ whole genome shotgun (WGS) entry which is preliminary data.</text>
</comment>
<dbReference type="InterPro" id="IPR001024">
    <property type="entry name" value="PLAT/LH2_dom"/>
</dbReference>
<gene>
    <name evidence="2" type="ORF">L0U89_18535</name>
</gene>
<evidence type="ECO:0000313" key="2">
    <source>
        <dbReference type="EMBL" id="MCF1753063.1"/>
    </source>
</evidence>
<proteinExistence type="predicted"/>
<name>A0ABS9BYM2_9BACT</name>
<dbReference type="PROSITE" id="PS50095">
    <property type="entry name" value="PLAT"/>
    <property type="match status" value="1"/>
</dbReference>